<accession>A0ACC2U5M6</accession>
<reference evidence="1" key="1">
    <citation type="submission" date="2022-04" db="EMBL/GenBank/DDBJ databases">
        <title>Genome of the entomopathogenic fungus Entomophthora muscae.</title>
        <authorList>
            <person name="Elya C."/>
            <person name="Lovett B.R."/>
            <person name="Lee E."/>
            <person name="Macias A.M."/>
            <person name="Hajek A.E."/>
            <person name="De Bivort B.L."/>
            <person name="Kasson M.T."/>
            <person name="De Fine Licht H.H."/>
            <person name="Stajich J.E."/>
        </authorList>
    </citation>
    <scope>NUCLEOTIDE SEQUENCE</scope>
    <source>
        <strain evidence="1">Berkeley</strain>
    </source>
</reference>
<sequence length="169" mass="19181">MKVALALGALHVSSLRYPSDPLYQKQQTLDRFRFSNGSPRHQAPRREERLRRALSPGGKFEFFIESLEKASVVFRFITALQIAGGFIENAISLQNKVTVKVQYGDVCGETKGCRQEKTLGNINKRKYSLTKEHVAQLHELNSIRTEILSSTPMRCSPKKTLSEERENSI</sequence>
<keyword evidence="2" id="KW-1185">Reference proteome</keyword>
<organism evidence="1 2">
    <name type="scientific">Entomophthora muscae</name>
    <dbReference type="NCBI Taxonomy" id="34485"/>
    <lineage>
        <taxon>Eukaryota</taxon>
        <taxon>Fungi</taxon>
        <taxon>Fungi incertae sedis</taxon>
        <taxon>Zoopagomycota</taxon>
        <taxon>Entomophthoromycotina</taxon>
        <taxon>Entomophthoromycetes</taxon>
        <taxon>Entomophthorales</taxon>
        <taxon>Entomophthoraceae</taxon>
        <taxon>Entomophthora</taxon>
    </lineage>
</organism>
<evidence type="ECO:0000313" key="1">
    <source>
        <dbReference type="EMBL" id="KAJ9082329.1"/>
    </source>
</evidence>
<dbReference type="EMBL" id="QTSX02001435">
    <property type="protein sequence ID" value="KAJ9082329.1"/>
    <property type="molecule type" value="Genomic_DNA"/>
</dbReference>
<name>A0ACC2U5M6_9FUNG</name>
<protein>
    <submittedName>
        <fullName evidence="1">Uncharacterized protein</fullName>
    </submittedName>
</protein>
<evidence type="ECO:0000313" key="2">
    <source>
        <dbReference type="Proteomes" id="UP001165960"/>
    </source>
</evidence>
<comment type="caution">
    <text evidence="1">The sequence shown here is derived from an EMBL/GenBank/DDBJ whole genome shotgun (WGS) entry which is preliminary data.</text>
</comment>
<proteinExistence type="predicted"/>
<dbReference type="Proteomes" id="UP001165960">
    <property type="component" value="Unassembled WGS sequence"/>
</dbReference>
<gene>
    <name evidence="1" type="ORF">DSO57_1005471</name>
</gene>